<dbReference type="InterPro" id="IPR000477">
    <property type="entry name" value="RT_dom"/>
</dbReference>
<reference evidence="2" key="1">
    <citation type="submission" date="2020-08" db="EMBL/GenBank/DDBJ databases">
        <title>Multicomponent nature underlies the extraordinary mechanical properties of spider dragline silk.</title>
        <authorList>
            <person name="Kono N."/>
            <person name="Nakamura H."/>
            <person name="Mori M."/>
            <person name="Yoshida Y."/>
            <person name="Ohtoshi R."/>
            <person name="Malay A.D."/>
            <person name="Moran D.A.P."/>
            <person name="Tomita M."/>
            <person name="Numata K."/>
            <person name="Arakawa K."/>
        </authorList>
    </citation>
    <scope>NUCLEOTIDE SEQUENCE</scope>
</reference>
<evidence type="ECO:0000313" key="3">
    <source>
        <dbReference type="Proteomes" id="UP000887159"/>
    </source>
</evidence>
<dbReference type="EMBL" id="BMAU01021309">
    <property type="protein sequence ID" value="GFY11872.1"/>
    <property type="molecule type" value="Genomic_DNA"/>
</dbReference>
<dbReference type="Proteomes" id="UP000887159">
    <property type="component" value="Unassembled WGS sequence"/>
</dbReference>
<name>A0A8X6VB77_TRICX</name>
<keyword evidence="2" id="KW-0548">Nucleotidyltransferase</keyword>
<keyword evidence="2" id="KW-0695">RNA-directed DNA polymerase</keyword>
<gene>
    <name evidence="2" type="primary">X-element ORF2</name>
    <name evidence="2" type="ORF">TNCV_4973721</name>
</gene>
<evidence type="ECO:0000313" key="2">
    <source>
        <dbReference type="EMBL" id="GFY11872.1"/>
    </source>
</evidence>
<proteinExistence type="predicted"/>
<feature type="domain" description="Reverse transcriptase" evidence="1">
    <location>
        <begin position="51"/>
        <end position="142"/>
    </location>
</feature>
<sequence length="146" mass="17049">MKNISLKSLLINAITHLTKINKCLMLNNFAKPWKHTLLTMLPNLNKDLKLPINYRPISLISSIAKIYEKILLTRIESHTFDNNIIPDFQHGFRRNTSTCHQFLRTANKIIYGFNRGKTTGELFLDIEKAFDRLLHNKLIFKTINLN</sequence>
<evidence type="ECO:0000259" key="1">
    <source>
        <dbReference type="Pfam" id="PF00078"/>
    </source>
</evidence>
<keyword evidence="3" id="KW-1185">Reference proteome</keyword>
<dbReference type="PANTHER" id="PTHR19446">
    <property type="entry name" value="REVERSE TRANSCRIPTASES"/>
    <property type="match status" value="1"/>
</dbReference>
<organism evidence="2 3">
    <name type="scientific">Trichonephila clavipes</name>
    <name type="common">Golden silk orbweaver</name>
    <name type="synonym">Nephila clavipes</name>
    <dbReference type="NCBI Taxonomy" id="2585209"/>
    <lineage>
        <taxon>Eukaryota</taxon>
        <taxon>Metazoa</taxon>
        <taxon>Ecdysozoa</taxon>
        <taxon>Arthropoda</taxon>
        <taxon>Chelicerata</taxon>
        <taxon>Arachnida</taxon>
        <taxon>Araneae</taxon>
        <taxon>Araneomorphae</taxon>
        <taxon>Entelegynae</taxon>
        <taxon>Araneoidea</taxon>
        <taxon>Nephilidae</taxon>
        <taxon>Trichonephila</taxon>
    </lineage>
</organism>
<dbReference type="GO" id="GO:0003964">
    <property type="term" value="F:RNA-directed DNA polymerase activity"/>
    <property type="evidence" value="ECO:0007669"/>
    <property type="project" value="UniProtKB-KW"/>
</dbReference>
<keyword evidence="2" id="KW-0808">Transferase</keyword>
<comment type="caution">
    <text evidence="2">The sequence shown here is derived from an EMBL/GenBank/DDBJ whole genome shotgun (WGS) entry which is preliminary data.</text>
</comment>
<dbReference type="AlphaFoldDB" id="A0A8X6VB77"/>
<accession>A0A8X6VB77</accession>
<dbReference type="Pfam" id="PF00078">
    <property type="entry name" value="RVT_1"/>
    <property type="match status" value="1"/>
</dbReference>
<protein>
    <submittedName>
        <fullName evidence="2">Probable RNA-directed DNA polymerase from transposon X-element</fullName>
    </submittedName>
</protein>